<feature type="compositionally biased region" description="Polar residues" evidence="6">
    <location>
        <begin position="258"/>
        <end position="270"/>
    </location>
</feature>
<keyword evidence="7" id="KW-1185">Reference proteome</keyword>
<feature type="repeat" description="WD" evidence="4">
    <location>
        <begin position="646"/>
        <end position="679"/>
    </location>
</feature>
<keyword evidence="2 4" id="KW-0853">WD repeat</keyword>
<organism evidence="7 8">
    <name type="scientific">Limulus polyphemus</name>
    <name type="common">Atlantic horseshoe crab</name>
    <dbReference type="NCBI Taxonomy" id="6850"/>
    <lineage>
        <taxon>Eukaryota</taxon>
        <taxon>Metazoa</taxon>
        <taxon>Ecdysozoa</taxon>
        <taxon>Arthropoda</taxon>
        <taxon>Chelicerata</taxon>
        <taxon>Merostomata</taxon>
        <taxon>Xiphosura</taxon>
        <taxon>Limulidae</taxon>
        <taxon>Limulus</taxon>
    </lineage>
</organism>
<evidence type="ECO:0000313" key="8">
    <source>
        <dbReference type="RefSeq" id="XP_022240167.1"/>
    </source>
</evidence>
<dbReference type="InterPro" id="IPR020472">
    <property type="entry name" value="WD40_PAC1"/>
</dbReference>
<dbReference type="InterPro" id="IPR001680">
    <property type="entry name" value="WD40_rpt"/>
</dbReference>
<evidence type="ECO:0000256" key="2">
    <source>
        <dbReference type="ARBA" id="ARBA00022574"/>
    </source>
</evidence>
<dbReference type="RefSeq" id="XP_022240168.1">
    <property type="nucleotide sequence ID" value="XM_022384460.1"/>
</dbReference>
<evidence type="ECO:0000256" key="6">
    <source>
        <dbReference type="SAM" id="MobiDB-lite"/>
    </source>
</evidence>
<dbReference type="InterPro" id="IPR040324">
    <property type="entry name" value="WDR44/Dgr2"/>
</dbReference>
<feature type="region of interest" description="Disordered" evidence="6">
    <location>
        <begin position="441"/>
        <end position="460"/>
    </location>
</feature>
<evidence type="ECO:0000256" key="3">
    <source>
        <dbReference type="ARBA" id="ARBA00022737"/>
    </source>
</evidence>
<dbReference type="SMART" id="SM00320">
    <property type="entry name" value="WD40"/>
    <property type="match status" value="6"/>
</dbReference>
<keyword evidence="5" id="KW-0175">Coiled coil</keyword>
<accession>A0ABM1S962</accession>
<dbReference type="PROSITE" id="PS50082">
    <property type="entry name" value="WD_REPEATS_2"/>
    <property type="match status" value="3"/>
</dbReference>
<dbReference type="InterPro" id="IPR015943">
    <property type="entry name" value="WD40/YVTN_repeat-like_dom_sf"/>
</dbReference>
<feature type="region of interest" description="Disordered" evidence="6">
    <location>
        <begin position="1"/>
        <end position="31"/>
    </location>
</feature>
<gene>
    <name evidence="8 9" type="primary">LOC106458291</name>
</gene>
<evidence type="ECO:0000256" key="1">
    <source>
        <dbReference type="ARBA" id="ARBA00021207"/>
    </source>
</evidence>
<feature type="compositionally biased region" description="Polar residues" evidence="6">
    <location>
        <begin position="282"/>
        <end position="295"/>
    </location>
</feature>
<dbReference type="Pfam" id="PF00400">
    <property type="entry name" value="WD40"/>
    <property type="match status" value="5"/>
</dbReference>
<dbReference type="PROSITE" id="PS50294">
    <property type="entry name" value="WD_REPEATS_REGION"/>
    <property type="match status" value="3"/>
</dbReference>
<dbReference type="CDD" id="cd00200">
    <property type="entry name" value="WD40"/>
    <property type="match status" value="1"/>
</dbReference>
<evidence type="ECO:0000256" key="5">
    <source>
        <dbReference type="SAM" id="Coils"/>
    </source>
</evidence>
<dbReference type="Gene3D" id="2.130.10.10">
    <property type="entry name" value="YVTN repeat-like/Quinoprotein amine dehydrogenase"/>
    <property type="match status" value="1"/>
</dbReference>
<feature type="repeat" description="WD" evidence="4">
    <location>
        <begin position="686"/>
        <end position="720"/>
    </location>
</feature>
<evidence type="ECO:0000256" key="4">
    <source>
        <dbReference type="PROSITE-ProRule" id="PRU00221"/>
    </source>
</evidence>
<sequence length="939" mass="105672">MSSDSDSEEFFDAEDRTPSRNHVQTRPAEGKLVNRHSFETVSKLTGCSGIETGKPTKNDKEGVIQRFSLRKTGSEHGLSSEESYLQRRDRLESSHSDCTQGYSLEELREAEQKAKEIEKRKKRLEEMRRRMLTDDDDVLDFPSSEQSSKASSVDGVFLTVDNKSQENSQQKTVDGQSLLSLGNVGLILGENDRTSMSSRESIYSRSTQQSLPSTSSFFDRAPEPDIVASTKGDRGGEVTAVPRAPPRRKRKIKPPASLDTQKATANIQNLESKHEPPHRCLETQQGLPSPTTTVESLARELENSLDLKSALRGEYIVKPQDHEHTRAESSNYRSPSNTLTEFSLSTNEDGKKSPVRNSLEQQRVGGTPEGSMQQMNMMMRTRSDSGRPLTDLEILEQITVTNLDTGERVPLSLAEERLPKCVNPLSLHIMRLTSQYVSNSEIDKGRDSDEDSVDIKKTSTDNEPVDLQGFLKKTTRFRKMLGKKVEKTVHKLKTVADEVYHLKHNDELDSSEEDVASDLRHILKVKAASSHKGPYEFDGVRLVQEITGEHTGAIWTMKFSSCGRLLATAGQDHVLRIWVLRDSYAYFDDMRQKYNAEARVSPAPSQESLTSQLSGEEASKTVTAVGEEAVESTVDGPFMSKPFCTYEGHTADLLDVSWSKNYFILSSSMDKTVRLWHISRRECLCCFQHIDFVTAIAFHPRDDRYFLSGSLDGKLRLWNIPDKKVALWNEVDGNTKLITAASFCQNGKFAVVGSYDGRCIFYNTEQLKYYTQINVRSTRGKNAQGRKISGIESMPGEDKILVTSNDSRIRLYDLRDLSLTCKYKGYTNISSQIRASFSHDGKYIISGSENQFIYIWKTSHDFSKFSSARRDRNIYWEGIKAHSAVVTTAVFAPSPNLVMRQLDKTESTQHVGYVFVSADFSGDIKIFFNKPKPKGSTNI</sequence>
<feature type="region of interest" description="Disordered" evidence="6">
    <location>
        <begin position="317"/>
        <end position="371"/>
    </location>
</feature>
<feature type="compositionally biased region" description="Polar residues" evidence="6">
    <location>
        <begin position="328"/>
        <end position="347"/>
    </location>
</feature>
<evidence type="ECO:0000313" key="9">
    <source>
        <dbReference type="RefSeq" id="XP_022240168.1"/>
    </source>
</evidence>
<dbReference type="Proteomes" id="UP000694941">
    <property type="component" value="Unplaced"/>
</dbReference>
<feature type="repeat" description="WD" evidence="4">
    <location>
        <begin position="547"/>
        <end position="578"/>
    </location>
</feature>
<feature type="compositionally biased region" description="Acidic residues" evidence="6">
    <location>
        <begin position="1"/>
        <end position="12"/>
    </location>
</feature>
<dbReference type="SUPFAM" id="SSF50978">
    <property type="entry name" value="WD40 repeat-like"/>
    <property type="match status" value="1"/>
</dbReference>
<name>A0ABM1S962_LIMPO</name>
<evidence type="ECO:0000313" key="7">
    <source>
        <dbReference type="Proteomes" id="UP000694941"/>
    </source>
</evidence>
<dbReference type="PANTHER" id="PTHR14221">
    <property type="entry name" value="WD REPEAT DOMAIN 44"/>
    <property type="match status" value="1"/>
</dbReference>
<dbReference type="PRINTS" id="PR00320">
    <property type="entry name" value="GPROTEINBRPT"/>
</dbReference>
<keyword evidence="3" id="KW-0677">Repeat</keyword>
<reference evidence="8 9" key="1">
    <citation type="submission" date="2025-05" db="UniProtKB">
        <authorList>
            <consortium name="RefSeq"/>
        </authorList>
    </citation>
    <scope>IDENTIFICATION</scope>
    <source>
        <tissue evidence="8 9">Muscle</tissue>
    </source>
</reference>
<feature type="compositionally biased region" description="Polar residues" evidence="6">
    <location>
        <begin position="207"/>
        <end position="217"/>
    </location>
</feature>
<dbReference type="PANTHER" id="PTHR14221:SF0">
    <property type="entry name" value="WD REPEAT-CONTAINING PROTEIN 44"/>
    <property type="match status" value="1"/>
</dbReference>
<feature type="coiled-coil region" evidence="5">
    <location>
        <begin position="104"/>
        <end position="134"/>
    </location>
</feature>
<feature type="compositionally biased region" description="Basic and acidic residues" evidence="6">
    <location>
        <begin position="84"/>
        <end position="95"/>
    </location>
</feature>
<protein>
    <recommendedName>
        <fullName evidence="1">WD repeat-containing protein 44</fullName>
    </recommendedName>
</protein>
<feature type="region of interest" description="Disordered" evidence="6">
    <location>
        <begin position="70"/>
        <end position="99"/>
    </location>
</feature>
<dbReference type="InterPro" id="IPR036322">
    <property type="entry name" value="WD40_repeat_dom_sf"/>
</dbReference>
<dbReference type="RefSeq" id="XP_022240167.1">
    <property type="nucleotide sequence ID" value="XM_022384459.1"/>
</dbReference>
<proteinExistence type="predicted"/>
<dbReference type="GeneID" id="106458291"/>
<feature type="region of interest" description="Disordered" evidence="6">
    <location>
        <begin position="203"/>
        <end position="296"/>
    </location>
</feature>
<feature type="compositionally biased region" description="Basic and acidic residues" evidence="6">
    <location>
        <begin position="271"/>
        <end position="281"/>
    </location>
</feature>